<keyword evidence="1" id="KW-0472">Membrane</keyword>
<dbReference type="AlphaFoldDB" id="A0AAN7CVE8"/>
<keyword evidence="1" id="KW-0812">Transmembrane</keyword>
<organism evidence="2 3">
    <name type="scientific">Corynascus novoguineensis</name>
    <dbReference type="NCBI Taxonomy" id="1126955"/>
    <lineage>
        <taxon>Eukaryota</taxon>
        <taxon>Fungi</taxon>
        <taxon>Dikarya</taxon>
        <taxon>Ascomycota</taxon>
        <taxon>Pezizomycotina</taxon>
        <taxon>Sordariomycetes</taxon>
        <taxon>Sordariomycetidae</taxon>
        <taxon>Sordariales</taxon>
        <taxon>Chaetomiaceae</taxon>
        <taxon>Corynascus</taxon>
    </lineage>
</organism>
<name>A0AAN7CVE8_9PEZI</name>
<evidence type="ECO:0000256" key="1">
    <source>
        <dbReference type="SAM" id="Phobius"/>
    </source>
</evidence>
<protein>
    <submittedName>
        <fullName evidence="2">Uncharacterized protein</fullName>
    </submittedName>
</protein>
<reference evidence="2" key="1">
    <citation type="journal article" date="2023" name="Mol. Phylogenet. Evol.">
        <title>Genome-scale phylogeny and comparative genomics of the fungal order Sordariales.</title>
        <authorList>
            <person name="Hensen N."/>
            <person name="Bonometti L."/>
            <person name="Westerberg I."/>
            <person name="Brannstrom I.O."/>
            <person name="Guillou S."/>
            <person name="Cros-Aarteil S."/>
            <person name="Calhoun S."/>
            <person name="Haridas S."/>
            <person name="Kuo A."/>
            <person name="Mondo S."/>
            <person name="Pangilinan J."/>
            <person name="Riley R."/>
            <person name="LaButti K."/>
            <person name="Andreopoulos B."/>
            <person name="Lipzen A."/>
            <person name="Chen C."/>
            <person name="Yan M."/>
            <person name="Daum C."/>
            <person name="Ng V."/>
            <person name="Clum A."/>
            <person name="Steindorff A."/>
            <person name="Ohm R.A."/>
            <person name="Martin F."/>
            <person name="Silar P."/>
            <person name="Natvig D.O."/>
            <person name="Lalanne C."/>
            <person name="Gautier V."/>
            <person name="Ament-Velasquez S.L."/>
            <person name="Kruys A."/>
            <person name="Hutchinson M.I."/>
            <person name="Powell A.J."/>
            <person name="Barry K."/>
            <person name="Miller A.N."/>
            <person name="Grigoriev I.V."/>
            <person name="Debuchy R."/>
            <person name="Gladieux P."/>
            <person name="Hiltunen Thoren M."/>
            <person name="Johannesson H."/>
        </authorList>
    </citation>
    <scope>NUCLEOTIDE SEQUENCE</scope>
    <source>
        <strain evidence="2">CBS 359.72</strain>
    </source>
</reference>
<dbReference type="Proteomes" id="UP001303647">
    <property type="component" value="Unassembled WGS sequence"/>
</dbReference>
<feature type="transmembrane region" description="Helical" evidence="1">
    <location>
        <begin position="93"/>
        <end position="111"/>
    </location>
</feature>
<feature type="transmembrane region" description="Helical" evidence="1">
    <location>
        <begin position="475"/>
        <end position="494"/>
    </location>
</feature>
<sequence>MPTPSGTKDAVAVTASDAAMLVSAYTFILEHTVMLAWSMLILMAVVICTRRYNHAHPSRPFSKKVYQERDSSPLAIFYLSATILIHQKNARSLITMWIFVSLVWAAARYGFPIVFSGYIRIGNAAPVNPNAVFVPSRNNTGSFSDSSNINNLEIFNFYVPSALRSVGAVDALNQTQNLPIAVDQPETMGVDESGGLNIRIGYRYNVTGLDLGLQHYPDLRLSVEGSCITEYGWWAGSSTNDSLHPGAYLDAYIPFNNPNYTQYVSVYDGGPRAYFFANPAESTSPTNTTWAAIISSVNRTSWFPSEDPWYQTGPNPYYNTNSSMVAPYMVLPQRPMLSCWENDVWSYRGQNGSIADLPTMPGLNLSPGLTAILVDSLGAPMIYLLGTYLQVSALKSSVTALSNIIDAESSSIYSDLQRLVYASYIATINCFTETTFFAPPNGFPNEVRPGGVLLDGAADFIIFSNDIATLSVRTMIILPVLALALWILSITLVLSPVTQRTIRELVPPSEDDKEDLPHLNHLSAIFAEVISQFKSQAAAS</sequence>
<dbReference type="EMBL" id="MU857627">
    <property type="protein sequence ID" value="KAK4249133.1"/>
    <property type="molecule type" value="Genomic_DNA"/>
</dbReference>
<keyword evidence="1" id="KW-1133">Transmembrane helix</keyword>
<keyword evidence="3" id="KW-1185">Reference proteome</keyword>
<reference evidence="2" key="2">
    <citation type="submission" date="2023-05" db="EMBL/GenBank/DDBJ databases">
        <authorList>
            <consortium name="Lawrence Berkeley National Laboratory"/>
            <person name="Steindorff A."/>
            <person name="Hensen N."/>
            <person name="Bonometti L."/>
            <person name="Westerberg I."/>
            <person name="Brannstrom I.O."/>
            <person name="Guillou S."/>
            <person name="Cros-Aarteil S."/>
            <person name="Calhoun S."/>
            <person name="Haridas S."/>
            <person name="Kuo A."/>
            <person name="Mondo S."/>
            <person name="Pangilinan J."/>
            <person name="Riley R."/>
            <person name="Labutti K."/>
            <person name="Andreopoulos B."/>
            <person name="Lipzen A."/>
            <person name="Chen C."/>
            <person name="Yanf M."/>
            <person name="Daum C."/>
            <person name="Ng V."/>
            <person name="Clum A."/>
            <person name="Ohm R."/>
            <person name="Martin F."/>
            <person name="Silar P."/>
            <person name="Natvig D."/>
            <person name="Lalanne C."/>
            <person name="Gautier V."/>
            <person name="Ament-Velasquez S.L."/>
            <person name="Kruys A."/>
            <person name="Hutchinson M.I."/>
            <person name="Powell A.J."/>
            <person name="Barry K."/>
            <person name="Miller A.N."/>
            <person name="Grigoriev I.V."/>
            <person name="Debuchy R."/>
            <person name="Gladieux P."/>
            <person name="Thoren M.H."/>
            <person name="Johannesson H."/>
        </authorList>
    </citation>
    <scope>NUCLEOTIDE SEQUENCE</scope>
    <source>
        <strain evidence="2">CBS 359.72</strain>
    </source>
</reference>
<proteinExistence type="predicted"/>
<accession>A0AAN7CVE8</accession>
<comment type="caution">
    <text evidence="2">The sequence shown here is derived from an EMBL/GenBank/DDBJ whole genome shotgun (WGS) entry which is preliminary data.</text>
</comment>
<evidence type="ECO:0000313" key="2">
    <source>
        <dbReference type="EMBL" id="KAK4249133.1"/>
    </source>
</evidence>
<evidence type="ECO:0000313" key="3">
    <source>
        <dbReference type="Proteomes" id="UP001303647"/>
    </source>
</evidence>
<feature type="transmembrane region" description="Helical" evidence="1">
    <location>
        <begin position="24"/>
        <end position="49"/>
    </location>
</feature>
<gene>
    <name evidence="2" type="ORF">C7999DRAFT_30345</name>
</gene>